<dbReference type="InterPro" id="IPR012337">
    <property type="entry name" value="RNaseH-like_sf"/>
</dbReference>
<dbReference type="InterPro" id="IPR051181">
    <property type="entry name" value="CAF1_poly(A)_ribonucleases"/>
</dbReference>
<evidence type="ECO:0000313" key="3">
    <source>
        <dbReference type="Proteomes" id="UP000009168"/>
    </source>
</evidence>
<accession>Q24GK4</accession>
<dbReference type="PANTHER" id="PTHR15092">
    <property type="entry name" value="POLY A -SPECIFIC RIBONUCLEASE/TARGET OF EGR1, MEMBER 1"/>
    <property type="match status" value="1"/>
</dbReference>
<proteinExistence type="inferred from homology"/>
<evidence type="ECO:0000313" key="2">
    <source>
        <dbReference type="EMBL" id="EAS06867.2"/>
    </source>
</evidence>
<evidence type="ECO:0000256" key="1">
    <source>
        <dbReference type="ARBA" id="ARBA00008372"/>
    </source>
</evidence>
<dbReference type="OrthoDB" id="1432093at2759"/>
<dbReference type="InterPro" id="IPR006941">
    <property type="entry name" value="RNase_CAF1"/>
</dbReference>
<dbReference type="InParanoid" id="Q24GK4"/>
<dbReference type="GO" id="GO:0000175">
    <property type="term" value="F:3'-5'-RNA exonuclease activity"/>
    <property type="evidence" value="ECO:0007669"/>
    <property type="project" value="TreeGrafter"/>
</dbReference>
<dbReference type="STRING" id="312017.Q24GK4"/>
<dbReference type="GeneID" id="7844895"/>
<dbReference type="EMBL" id="GG662257">
    <property type="protein sequence ID" value="EAS06867.2"/>
    <property type="molecule type" value="Genomic_DNA"/>
</dbReference>
<reference evidence="3" key="1">
    <citation type="journal article" date="2006" name="PLoS Biol.">
        <title>Macronuclear genome sequence of the ciliate Tetrahymena thermophila, a model eukaryote.</title>
        <authorList>
            <person name="Eisen J.A."/>
            <person name="Coyne R.S."/>
            <person name="Wu M."/>
            <person name="Wu D."/>
            <person name="Thiagarajan M."/>
            <person name="Wortman J.R."/>
            <person name="Badger J.H."/>
            <person name="Ren Q."/>
            <person name="Amedeo P."/>
            <person name="Jones K.M."/>
            <person name="Tallon L.J."/>
            <person name="Delcher A.L."/>
            <person name="Salzberg S.L."/>
            <person name="Silva J.C."/>
            <person name="Haas B.J."/>
            <person name="Majoros W.H."/>
            <person name="Farzad M."/>
            <person name="Carlton J.M."/>
            <person name="Smith R.K. Jr."/>
            <person name="Garg J."/>
            <person name="Pearlman R.E."/>
            <person name="Karrer K.M."/>
            <person name="Sun L."/>
            <person name="Manning G."/>
            <person name="Elde N.C."/>
            <person name="Turkewitz A.P."/>
            <person name="Asai D.J."/>
            <person name="Wilkes D.E."/>
            <person name="Wang Y."/>
            <person name="Cai H."/>
            <person name="Collins K."/>
            <person name="Stewart B.A."/>
            <person name="Lee S.R."/>
            <person name="Wilamowska K."/>
            <person name="Weinberg Z."/>
            <person name="Ruzzo W.L."/>
            <person name="Wloga D."/>
            <person name="Gaertig J."/>
            <person name="Frankel J."/>
            <person name="Tsao C.-C."/>
            <person name="Gorovsky M.A."/>
            <person name="Keeling P.J."/>
            <person name="Waller R.F."/>
            <person name="Patron N.J."/>
            <person name="Cherry J.M."/>
            <person name="Stover N.A."/>
            <person name="Krieger C.J."/>
            <person name="del Toro C."/>
            <person name="Ryder H.F."/>
            <person name="Williamson S.C."/>
            <person name="Barbeau R.A."/>
            <person name="Hamilton E.P."/>
            <person name="Orias E."/>
        </authorList>
    </citation>
    <scope>NUCLEOTIDE SEQUENCE [LARGE SCALE GENOMIC DNA]</scope>
    <source>
        <strain evidence="3">SB210</strain>
    </source>
</reference>
<sequence length="496" mass="58787">MEVTIKNYKEAHEKIENLLSKQEIISISFGALSSKQSENNGYKSFDYPFDLYFKNFRFSKYGLIQTGITILEKINQFQYKAHPFIFYLFPNDEQSQITLSSDLFDLDINWNKWMAEGIHFKNREQLDKFRQHIYNLPKADQKKENFQEMFSKLDDIRQEQVKVQLNKLKEFIDNDKSESEFNFDSAYSNIRRIYYTYLEEFHQDLIILKSGQGNISVKKCSVEEKQQYDIQLNQEREEKVEEQRGISKTFDLIFKHCQTNKIPLLVFNSLYELSQLISNTVCFLPRSFLEFKQLLTNTIPSIVDIKYTMFSLHNQRNMEPSAFINKNQLQFVKHQVDLAEGVVLNSLAQKTIDIAKIWLNDQQKIANHQNKLFFDKSNWIISLNPDHKDIVLIPENKALLTIVSTENQKTMNQKRYSIQKIFQELTKFHKKQGAYYQKSETQGMIIISVDITKINDLEGYKKNLTKIKDAKFDDYEAFYPILLNQFEDQNKQGEKQ</sequence>
<dbReference type="PANTHER" id="PTHR15092:SF22">
    <property type="entry name" value="POLY(A)-SPECIFIC RIBONUCLEASE PNLDC1"/>
    <property type="match status" value="1"/>
</dbReference>
<dbReference type="AlphaFoldDB" id="Q24GK4"/>
<name>Q24GK4_TETTS</name>
<dbReference type="Pfam" id="PF04857">
    <property type="entry name" value="CAF1"/>
    <property type="match status" value="1"/>
</dbReference>
<dbReference type="GO" id="GO:0003723">
    <property type="term" value="F:RNA binding"/>
    <property type="evidence" value="ECO:0007669"/>
    <property type="project" value="TreeGrafter"/>
</dbReference>
<protein>
    <submittedName>
        <fullName evidence="2">CAF1 family ribonuclease</fullName>
    </submittedName>
</protein>
<dbReference type="InterPro" id="IPR036397">
    <property type="entry name" value="RNaseH_sf"/>
</dbReference>
<dbReference type="KEGG" id="tet:TTHERM_00725860"/>
<comment type="similarity">
    <text evidence="1">Belongs to the CAF1 family.</text>
</comment>
<dbReference type="Proteomes" id="UP000009168">
    <property type="component" value="Unassembled WGS sequence"/>
</dbReference>
<dbReference type="Gene3D" id="3.30.420.10">
    <property type="entry name" value="Ribonuclease H-like superfamily/Ribonuclease H"/>
    <property type="match status" value="2"/>
</dbReference>
<organism evidence="2 3">
    <name type="scientific">Tetrahymena thermophila (strain SB210)</name>
    <dbReference type="NCBI Taxonomy" id="312017"/>
    <lineage>
        <taxon>Eukaryota</taxon>
        <taxon>Sar</taxon>
        <taxon>Alveolata</taxon>
        <taxon>Ciliophora</taxon>
        <taxon>Intramacronucleata</taxon>
        <taxon>Oligohymenophorea</taxon>
        <taxon>Hymenostomatida</taxon>
        <taxon>Tetrahymenina</taxon>
        <taxon>Tetrahymenidae</taxon>
        <taxon>Tetrahymena</taxon>
    </lineage>
</organism>
<dbReference type="SUPFAM" id="SSF53098">
    <property type="entry name" value="Ribonuclease H-like"/>
    <property type="match status" value="1"/>
</dbReference>
<dbReference type="HOGENOM" id="CLU_633851_0_0_1"/>
<dbReference type="RefSeq" id="XP_001027109.2">
    <property type="nucleotide sequence ID" value="XM_001027109.2"/>
</dbReference>
<gene>
    <name evidence="2" type="ORF">TTHERM_00725860</name>
</gene>
<keyword evidence="3" id="KW-1185">Reference proteome</keyword>